<dbReference type="InterPro" id="IPR003400">
    <property type="entry name" value="ExbD"/>
</dbReference>
<keyword evidence="9" id="KW-1185">Reference proteome</keyword>
<gene>
    <name evidence="8" type="ORF">QQ020_11000</name>
</gene>
<evidence type="ECO:0000313" key="8">
    <source>
        <dbReference type="EMBL" id="MDN5212578.1"/>
    </source>
</evidence>
<keyword evidence="4 7" id="KW-0812">Transmembrane</keyword>
<protein>
    <submittedName>
        <fullName evidence="8">Biopolymer transporter ExbD</fullName>
    </submittedName>
</protein>
<dbReference type="Proteomes" id="UP001172083">
    <property type="component" value="Unassembled WGS sequence"/>
</dbReference>
<dbReference type="RefSeq" id="WP_346757895.1">
    <property type="nucleotide sequence ID" value="NZ_JAUJEB010000001.1"/>
</dbReference>
<comment type="subcellular location">
    <subcellularLocation>
        <location evidence="1">Cell membrane</location>
        <topology evidence="1">Single-pass membrane protein</topology>
    </subcellularLocation>
    <subcellularLocation>
        <location evidence="7">Cell membrane</location>
        <topology evidence="7">Single-pass type II membrane protein</topology>
    </subcellularLocation>
</comment>
<dbReference type="Pfam" id="PF02472">
    <property type="entry name" value="ExbD"/>
    <property type="match status" value="1"/>
</dbReference>
<proteinExistence type="inferred from homology"/>
<evidence type="ECO:0000256" key="7">
    <source>
        <dbReference type="RuleBase" id="RU003879"/>
    </source>
</evidence>
<keyword evidence="3" id="KW-1003">Cell membrane</keyword>
<name>A0ABT8L4D0_9BACT</name>
<evidence type="ECO:0000256" key="3">
    <source>
        <dbReference type="ARBA" id="ARBA00022475"/>
    </source>
</evidence>
<evidence type="ECO:0000256" key="2">
    <source>
        <dbReference type="ARBA" id="ARBA00005811"/>
    </source>
</evidence>
<keyword evidence="5" id="KW-1133">Transmembrane helix</keyword>
<organism evidence="8 9">
    <name type="scientific">Agaribacillus aureus</name>
    <dbReference type="NCBI Taxonomy" id="3051825"/>
    <lineage>
        <taxon>Bacteria</taxon>
        <taxon>Pseudomonadati</taxon>
        <taxon>Bacteroidota</taxon>
        <taxon>Cytophagia</taxon>
        <taxon>Cytophagales</taxon>
        <taxon>Splendidivirgaceae</taxon>
        <taxon>Agaribacillus</taxon>
    </lineage>
</organism>
<dbReference type="EMBL" id="JAUJEB010000001">
    <property type="protein sequence ID" value="MDN5212578.1"/>
    <property type="molecule type" value="Genomic_DNA"/>
</dbReference>
<comment type="similarity">
    <text evidence="2 7">Belongs to the ExbD/TolR family.</text>
</comment>
<keyword evidence="7" id="KW-0813">Transport</keyword>
<comment type="caution">
    <text evidence="8">The sequence shown here is derived from an EMBL/GenBank/DDBJ whole genome shotgun (WGS) entry which is preliminary data.</text>
</comment>
<sequence length="151" mass="17314">MSKFKISSSTSEEIPTSALPDIIFMLLFFFMVTTIVRPHEIMVEQHIPKATQLRKIEKKSLVAHFNIGAPKNVHQYGSEPKIQYNDVFIETRQIPQQVEEARARLSEPEKDKLTISLKIDEEVKMGIVSDVETQLKEVNALKVIYNTLKDS</sequence>
<evidence type="ECO:0000256" key="1">
    <source>
        <dbReference type="ARBA" id="ARBA00004162"/>
    </source>
</evidence>
<evidence type="ECO:0000256" key="6">
    <source>
        <dbReference type="ARBA" id="ARBA00023136"/>
    </source>
</evidence>
<evidence type="ECO:0000256" key="5">
    <source>
        <dbReference type="ARBA" id="ARBA00022989"/>
    </source>
</evidence>
<keyword evidence="7" id="KW-0653">Protein transport</keyword>
<accession>A0ABT8L4D0</accession>
<evidence type="ECO:0000313" key="9">
    <source>
        <dbReference type="Proteomes" id="UP001172083"/>
    </source>
</evidence>
<keyword evidence="6" id="KW-0472">Membrane</keyword>
<evidence type="ECO:0000256" key="4">
    <source>
        <dbReference type="ARBA" id="ARBA00022692"/>
    </source>
</evidence>
<reference evidence="8" key="1">
    <citation type="submission" date="2023-06" db="EMBL/GenBank/DDBJ databases">
        <title>Genomic of Agaribacillus aureum.</title>
        <authorList>
            <person name="Wang G."/>
        </authorList>
    </citation>
    <scope>NUCLEOTIDE SEQUENCE</scope>
    <source>
        <strain evidence="8">BMA12</strain>
    </source>
</reference>